<feature type="region of interest" description="Disordered" evidence="1">
    <location>
        <begin position="104"/>
        <end position="128"/>
    </location>
</feature>
<feature type="domain" description="Transcription regulator PadR N-terminal" evidence="2">
    <location>
        <begin position="16"/>
        <end position="87"/>
    </location>
</feature>
<dbReference type="InterPro" id="IPR036388">
    <property type="entry name" value="WH-like_DNA-bd_sf"/>
</dbReference>
<sequence>MAPPTQILHGFLAPCLLSLLEAAPDYGLALAQRLDAAGLGTIPGGTLYPALMRLEKQGLITASWQPSTAGPARKYFEITAAGRVALASHREDWAAFSRAVGAIMGQDPTDPARPGSTPGPEHGTKGFS</sequence>
<protein>
    <submittedName>
        <fullName evidence="3">PadR family transcriptional regulator, regulatory protein PadR</fullName>
    </submittedName>
</protein>
<evidence type="ECO:0000313" key="3">
    <source>
        <dbReference type="EMBL" id="SHI80975.1"/>
    </source>
</evidence>
<name>A0ABY1I9M6_9ACTO</name>
<dbReference type="RefSeq" id="WP_073452576.1">
    <property type="nucleotide sequence ID" value="NZ_FQYL01000005.1"/>
</dbReference>
<comment type="caution">
    <text evidence="3">The sequence shown here is derived from an EMBL/GenBank/DDBJ whole genome shotgun (WGS) entry which is preliminary data.</text>
</comment>
<dbReference type="InterPro" id="IPR036390">
    <property type="entry name" value="WH_DNA-bd_sf"/>
</dbReference>
<evidence type="ECO:0000313" key="4">
    <source>
        <dbReference type="Proteomes" id="UP000184390"/>
    </source>
</evidence>
<dbReference type="Proteomes" id="UP000184390">
    <property type="component" value="Unassembled WGS sequence"/>
</dbReference>
<dbReference type="PANTHER" id="PTHR33169:SF14">
    <property type="entry name" value="TRANSCRIPTIONAL REGULATOR RV3488"/>
    <property type="match status" value="1"/>
</dbReference>
<gene>
    <name evidence="3" type="ORF">SAMN05216246_10583</name>
</gene>
<dbReference type="InterPro" id="IPR052509">
    <property type="entry name" value="Metal_resp_DNA-bind_regulator"/>
</dbReference>
<accession>A0ABY1I9M6</accession>
<reference evidence="3 4" key="1">
    <citation type="submission" date="2016-11" db="EMBL/GenBank/DDBJ databases">
        <authorList>
            <person name="Varghese N."/>
            <person name="Submissions S."/>
        </authorList>
    </citation>
    <scope>NUCLEOTIDE SEQUENCE [LARGE SCALE GENOMIC DNA]</scope>
    <source>
        <strain evidence="3 4">PA</strain>
    </source>
</reference>
<dbReference type="PANTHER" id="PTHR33169">
    <property type="entry name" value="PADR-FAMILY TRANSCRIPTIONAL REGULATOR"/>
    <property type="match status" value="1"/>
</dbReference>
<dbReference type="Pfam" id="PF03551">
    <property type="entry name" value="PadR"/>
    <property type="match status" value="1"/>
</dbReference>
<evidence type="ECO:0000256" key="1">
    <source>
        <dbReference type="SAM" id="MobiDB-lite"/>
    </source>
</evidence>
<dbReference type="Gene3D" id="1.10.10.10">
    <property type="entry name" value="Winged helix-like DNA-binding domain superfamily/Winged helix DNA-binding domain"/>
    <property type="match status" value="1"/>
</dbReference>
<dbReference type="EMBL" id="FQYL01000005">
    <property type="protein sequence ID" value="SHI80975.1"/>
    <property type="molecule type" value="Genomic_DNA"/>
</dbReference>
<keyword evidence="4" id="KW-1185">Reference proteome</keyword>
<evidence type="ECO:0000259" key="2">
    <source>
        <dbReference type="Pfam" id="PF03551"/>
    </source>
</evidence>
<dbReference type="SUPFAM" id="SSF46785">
    <property type="entry name" value="Winged helix' DNA-binding domain"/>
    <property type="match status" value="1"/>
</dbReference>
<organism evidence="3 4">
    <name type="scientific">Actinomyces denticolens</name>
    <dbReference type="NCBI Taxonomy" id="52767"/>
    <lineage>
        <taxon>Bacteria</taxon>
        <taxon>Bacillati</taxon>
        <taxon>Actinomycetota</taxon>
        <taxon>Actinomycetes</taxon>
        <taxon>Actinomycetales</taxon>
        <taxon>Actinomycetaceae</taxon>
        <taxon>Actinomyces</taxon>
    </lineage>
</organism>
<dbReference type="InterPro" id="IPR005149">
    <property type="entry name" value="Tscrpt_reg_PadR_N"/>
</dbReference>
<proteinExistence type="predicted"/>